<dbReference type="InterPro" id="IPR014162">
    <property type="entry name" value="CpoB_C"/>
</dbReference>
<comment type="subcellular location">
    <subcellularLocation>
        <location evidence="1">Periplasm</location>
    </subcellularLocation>
</comment>
<feature type="chain" id="PRO_5009986529" description="Cell division coordinator CpoB" evidence="1">
    <location>
        <begin position="22"/>
        <end position="258"/>
    </location>
</feature>
<dbReference type="InterPro" id="IPR011990">
    <property type="entry name" value="TPR-like_helical_dom_sf"/>
</dbReference>
<keyword evidence="4" id="KW-1185">Reference proteome</keyword>
<keyword evidence="1" id="KW-0131">Cell cycle</keyword>
<dbReference type="HAMAP" id="MF_02066">
    <property type="entry name" value="CpoB"/>
    <property type="match status" value="1"/>
</dbReference>
<feature type="coiled-coil region" evidence="1">
    <location>
        <begin position="54"/>
        <end position="106"/>
    </location>
</feature>
<keyword evidence="1" id="KW-0732">Signal</keyword>
<evidence type="ECO:0000313" key="4">
    <source>
        <dbReference type="Proteomes" id="UP000092695"/>
    </source>
</evidence>
<dbReference type="InterPro" id="IPR032519">
    <property type="entry name" value="YbgF_tri"/>
</dbReference>
<name>A0A193LKS2_9GAMM</name>
<dbReference type="Proteomes" id="UP000092695">
    <property type="component" value="Chromosome"/>
</dbReference>
<keyword evidence="1" id="KW-0132">Cell division</keyword>
<comment type="similarity">
    <text evidence="1">Belongs to the CpoB family.</text>
</comment>
<feature type="domain" description="YbgF trimerisation" evidence="2">
    <location>
        <begin position="38"/>
        <end position="108"/>
    </location>
</feature>
<evidence type="ECO:0000259" key="2">
    <source>
        <dbReference type="Pfam" id="PF16331"/>
    </source>
</evidence>
<keyword evidence="1" id="KW-0574">Periplasm</keyword>
<dbReference type="NCBIfam" id="TIGR02795">
    <property type="entry name" value="tol_pal_ybgF"/>
    <property type="match status" value="1"/>
</dbReference>
<dbReference type="InterPro" id="IPR034706">
    <property type="entry name" value="CpoB"/>
</dbReference>
<dbReference type="STRING" id="1548547.BA177_08825"/>
<dbReference type="EMBL" id="CP016268">
    <property type="protein sequence ID" value="ANO53117.1"/>
    <property type="molecule type" value="Genomic_DNA"/>
</dbReference>
<gene>
    <name evidence="1" type="primary">cpoB</name>
    <name evidence="3" type="ORF">BA177_08825</name>
</gene>
<comment type="function">
    <text evidence="1">Mediates coordination of peptidoglycan synthesis and outer membrane constriction during cell division.</text>
</comment>
<dbReference type="GO" id="GO:0030288">
    <property type="term" value="C:outer membrane-bounded periplasmic space"/>
    <property type="evidence" value="ECO:0007669"/>
    <property type="project" value="UniProtKB-UniRule"/>
</dbReference>
<organism evidence="3 4">
    <name type="scientific">Woeseia oceani</name>
    <dbReference type="NCBI Taxonomy" id="1548547"/>
    <lineage>
        <taxon>Bacteria</taxon>
        <taxon>Pseudomonadati</taxon>
        <taxon>Pseudomonadota</taxon>
        <taxon>Gammaproteobacteria</taxon>
        <taxon>Woeseiales</taxon>
        <taxon>Woeseiaceae</taxon>
        <taxon>Woeseia</taxon>
    </lineage>
</organism>
<dbReference type="GO" id="GO:0043093">
    <property type="term" value="P:FtsZ-dependent cytokinesis"/>
    <property type="evidence" value="ECO:0007669"/>
    <property type="project" value="UniProtKB-UniRule"/>
</dbReference>
<dbReference type="GO" id="GO:0070206">
    <property type="term" value="P:protein trimerization"/>
    <property type="evidence" value="ECO:0007669"/>
    <property type="project" value="InterPro"/>
</dbReference>
<dbReference type="AlphaFoldDB" id="A0A193LKS2"/>
<dbReference type="Pfam" id="PF16331">
    <property type="entry name" value="TolA_bind_tri"/>
    <property type="match status" value="1"/>
</dbReference>
<dbReference type="Pfam" id="PF12895">
    <property type="entry name" value="ANAPC3"/>
    <property type="match status" value="1"/>
</dbReference>
<dbReference type="OrthoDB" id="9768142at2"/>
<evidence type="ECO:0000256" key="1">
    <source>
        <dbReference type="HAMAP-Rule" id="MF_02066"/>
    </source>
</evidence>
<dbReference type="SUPFAM" id="SSF48452">
    <property type="entry name" value="TPR-like"/>
    <property type="match status" value="1"/>
</dbReference>
<reference evidence="3 4" key="1">
    <citation type="submission" date="2016-06" db="EMBL/GenBank/DDBJ databases">
        <title>Complete genome sequence of a deep-branching marine Gamma Proteobacterium Woeseia oceani type strain XK5.</title>
        <authorList>
            <person name="Mu D."/>
            <person name="Du Z."/>
        </authorList>
    </citation>
    <scope>NUCLEOTIDE SEQUENCE [LARGE SCALE GENOMIC DNA]</scope>
    <source>
        <strain evidence="3 4">XK5</strain>
    </source>
</reference>
<accession>A0A193LKS2</accession>
<dbReference type="KEGG" id="woc:BA177_08825"/>
<evidence type="ECO:0000313" key="3">
    <source>
        <dbReference type="EMBL" id="ANO53117.1"/>
    </source>
</evidence>
<feature type="signal peptide" evidence="1">
    <location>
        <begin position="1"/>
        <end position="21"/>
    </location>
</feature>
<dbReference type="Gene3D" id="1.20.5.110">
    <property type="match status" value="1"/>
</dbReference>
<keyword evidence="1" id="KW-0175">Coiled coil</keyword>
<dbReference type="RefSeq" id="WP_068619139.1">
    <property type="nucleotide sequence ID" value="NZ_CP016268.1"/>
</dbReference>
<dbReference type="PROSITE" id="PS51257">
    <property type="entry name" value="PROKAR_LIPOPROTEIN"/>
    <property type="match status" value="1"/>
</dbReference>
<dbReference type="Gene3D" id="1.25.40.10">
    <property type="entry name" value="Tetratricopeptide repeat domain"/>
    <property type="match status" value="1"/>
</dbReference>
<sequence length="258" mass="29165" precursor="true">MNRAKGLALLLTTAMSLQGCTALTPPAEDPMQQRLVEVERRLAALERILANGSLVDLTVQVDELQRRGAELQGRIETLEHEKEEGASRQRELYRDLDERIQNLERSARPVQSVSVLDGGSLAPGELPLPGGSDLDNYQAAFELLKEQRYEPAAMAFRQFLVSFPDSQRADNAQYWLAESYYVSGEFGEALTQFKLVVDKYPRSRKVPDALLKMGYCNYELKKWDDARAALRRVQAEYADTTAARLAEQRLSRMQDEGH</sequence>
<protein>
    <recommendedName>
        <fullName evidence="1">Cell division coordinator CpoB</fullName>
    </recommendedName>
</protein>
<proteinExistence type="inferred from homology"/>